<dbReference type="GO" id="GO:0016020">
    <property type="term" value="C:membrane"/>
    <property type="evidence" value="ECO:0007669"/>
    <property type="project" value="InterPro"/>
</dbReference>
<keyword evidence="2" id="KW-0813">Transport</keyword>
<dbReference type="GO" id="GO:0015679">
    <property type="term" value="P:plasma membrane copper ion transport"/>
    <property type="evidence" value="ECO:0007669"/>
    <property type="project" value="TreeGrafter"/>
</dbReference>
<evidence type="ECO:0000259" key="4">
    <source>
        <dbReference type="Pfam" id="PF25954"/>
    </source>
</evidence>
<dbReference type="Proteomes" id="UP000443153">
    <property type="component" value="Unassembled WGS sequence"/>
</dbReference>
<dbReference type="NCBIfam" id="TIGR01730">
    <property type="entry name" value="RND_mfp"/>
    <property type="match status" value="1"/>
</dbReference>
<dbReference type="Pfam" id="PF25919">
    <property type="entry name" value="BSH_CusB"/>
    <property type="match status" value="1"/>
</dbReference>
<evidence type="ECO:0000259" key="3">
    <source>
        <dbReference type="Pfam" id="PF25919"/>
    </source>
</evidence>
<sequence>MIGNYFIPENIKTNRTKHKINVMKSFQNIAFLISAFMILACGESKSNGENTATTEDTIKKNEIELTKAQFDSNKMQLGQLSEQPFPTVINTTGMIDVPPQNRAIISSFIGGYVKTTPLLIGDKISKGQVLVTLENPEFVEMQQTYLETAQQLTFLKSEYERQKTLVEEKISSQKNFLKAESEYKSALANYNGLKKKLQMLNINIASVEAGNITSTITLYAPIHGSVTKLNVSKGTYVSPSDEIMEIINTDHVHLELSVFEKDVLKVKEGQKILFKIPEADNEFYEAEVHLVGTSIDLKNRTVKVHGHLLDDENHNFAVGMFVDAQIITNSTKESALPESAIISMDDSHYVLLNETVGDSYSFTRKEVMTGDSFNGFTMIKNSSDFEANDKFLVQGAFNLIGETE</sequence>
<dbReference type="PANTHER" id="PTHR30097:SF4">
    <property type="entry name" value="SLR6042 PROTEIN"/>
    <property type="match status" value="1"/>
</dbReference>
<dbReference type="Pfam" id="PF25954">
    <property type="entry name" value="Beta-barrel_RND_2"/>
    <property type="match status" value="1"/>
</dbReference>
<reference evidence="5 6" key="1">
    <citation type="submission" date="2019-11" db="EMBL/GenBank/DDBJ databases">
        <title>Maribacter lutea sp. nov., a marine bacterium isolated from intertidal sand.</title>
        <authorList>
            <person name="Liu A."/>
        </authorList>
    </citation>
    <scope>NUCLEOTIDE SEQUENCE [LARGE SCALE GENOMIC DNA]</scope>
    <source>
        <strain evidence="5 6">RZ05</strain>
    </source>
</reference>
<evidence type="ECO:0000313" key="5">
    <source>
        <dbReference type="EMBL" id="MRX63899.1"/>
    </source>
</evidence>
<dbReference type="Gene3D" id="2.40.50.100">
    <property type="match status" value="1"/>
</dbReference>
<protein>
    <submittedName>
        <fullName evidence="5">Efflux RND transporter periplasmic adaptor subunit</fullName>
    </submittedName>
</protein>
<dbReference type="GO" id="GO:0030313">
    <property type="term" value="C:cell envelope"/>
    <property type="evidence" value="ECO:0007669"/>
    <property type="project" value="TreeGrafter"/>
</dbReference>
<dbReference type="InterPro" id="IPR006143">
    <property type="entry name" value="RND_pump_MFP"/>
</dbReference>
<dbReference type="EMBL" id="WKJH01000004">
    <property type="protein sequence ID" value="MRX63899.1"/>
    <property type="molecule type" value="Genomic_DNA"/>
</dbReference>
<evidence type="ECO:0000256" key="1">
    <source>
        <dbReference type="ARBA" id="ARBA00009477"/>
    </source>
</evidence>
<dbReference type="Gene3D" id="2.40.30.170">
    <property type="match status" value="1"/>
</dbReference>
<dbReference type="InterPro" id="IPR058792">
    <property type="entry name" value="Beta-barrel_RND_2"/>
</dbReference>
<gene>
    <name evidence="5" type="ORF">GJ691_06930</name>
</gene>
<evidence type="ECO:0000256" key="2">
    <source>
        <dbReference type="ARBA" id="ARBA00022448"/>
    </source>
</evidence>
<dbReference type="GO" id="GO:0060003">
    <property type="term" value="P:copper ion export"/>
    <property type="evidence" value="ECO:0007669"/>
    <property type="project" value="TreeGrafter"/>
</dbReference>
<accession>A0A6I2MMK6</accession>
<dbReference type="GO" id="GO:0022857">
    <property type="term" value="F:transmembrane transporter activity"/>
    <property type="evidence" value="ECO:0007669"/>
    <property type="project" value="InterPro"/>
</dbReference>
<feature type="domain" description="CusB-like beta-barrel" evidence="4">
    <location>
        <begin position="252"/>
        <end position="328"/>
    </location>
</feature>
<dbReference type="SUPFAM" id="SSF111369">
    <property type="entry name" value="HlyD-like secretion proteins"/>
    <property type="match status" value="1"/>
</dbReference>
<keyword evidence="6" id="KW-1185">Reference proteome</keyword>
<feature type="domain" description="CusB-like barrel-sandwich hybrid" evidence="3">
    <location>
        <begin position="104"/>
        <end position="246"/>
    </location>
</feature>
<comment type="caution">
    <text evidence="5">The sequence shown here is derived from an EMBL/GenBank/DDBJ whole genome shotgun (WGS) entry which is preliminary data.</text>
</comment>
<name>A0A6I2MMK6_9FLAO</name>
<proteinExistence type="inferred from homology"/>
<dbReference type="OrthoDB" id="9814657at2"/>
<dbReference type="InterPro" id="IPR058790">
    <property type="entry name" value="BSH_CusB"/>
</dbReference>
<dbReference type="PANTHER" id="PTHR30097">
    <property type="entry name" value="CATION EFFLUX SYSTEM PROTEIN CUSB"/>
    <property type="match status" value="1"/>
</dbReference>
<comment type="similarity">
    <text evidence="1">Belongs to the membrane fusion protein (MFP) (TC 8.A.1) family.</text>
</comment>
<dbReference type="Gene3D" id="1.10.287.470">
    <property type="entry name" value="Helix hairpin bin"/>
    <property type="match status" value="1"/>
</dbReference>
<dbReference type="AlphaFoldDB" id="A0A6I2MMK6"/>
<dbReference type="InterPro" id="IPR051909">
    <property type="entry name" value="MFP_Cation_Efflux"/>
</dbReference>
<evidence type="ECO:0000313" key="6">
    <source>
        <dbReference type="Proteomes" id="UP000443153"/>
    </source>
</evidence>
<organism evidence="5 6">
    <name type="scientific">Maribacter luteus</name>
    <dbReference type="NCBI Taxonomy" id="2594478"/>
    <lineage>
        <taxon>Bacteria</taxon>
        <taxon>Pseudomonadati</taxon>
        <taxon>Bacteroidota</taxon>
        <taxon>Flavobacteriia</taxon>
        <taxon>Flavobacteriales</taxon>
        <taxon>Flavobacteriaceae</taxon>
        <taxon>Maribacter</taxon>
    </lineage>
</organism>